<sequence length="252" mass="29100">MFQNKDFPQKLALTIIKRVDENIPSDNWSITNKIIMLMIGNTTDARGYKQWQEAGRHIKKGEKAFYILAPNTKKIKNEEDEDEYIITGFRPIPVFRYESTEGKEILHHDYKPQELPPFLDVAEKMGIKVKWKPIHKNAYGYYRPWDKSITLCSQDYIVYFHELAHAVHDTIEPLKNVDTNKAEIVAELSAAVLTEMLGISGYEQQAYDYIKTYTKGKKDKNVIISITNVLNTVQKVVEKITSIAEKEQKTAA</sequence>
<evidence type="ECO:0000259" key="1">
    <source>
        <dbReference type="Pfam" id="PF08401"/>
    </source>
</evidence>
<organism evidence="2 3">
    <name type="scientific">Phascolarctobacterium succinatutens CAG:287</name>
    <dbReference type="NCBI Taxonomy" id="1263101"/>
    <lineage>
        <taxon>Bacteria</taxon>
        <taxon>Bacillati</taxon>
        <taxon>Bacillota</taxon>
        <taxon>Negativicutes</taxon>
        <taxon>Acidaminococcales</taxon>
        <taxon>Acidaminococcaceae</taxon>
        <taxon>Phascolarctobacterium</taxon>
    </lineage>
</organism>
<dbReference type="Proteomes" id="UP000014937">
    <property type="component" value="Unassembled WGS sequence"/>
</dbReference>
<dbReference type="GO" id="GO:0003697">
    <property type="term" value="F:single-stranded DNA binding"/>
    <property type="evidence" value="ECO:0007669"/>
    <property type="project" value="InterPro"/>
</dbReference>
<evidence type="ECO:0000313" key="3">
    <source>
        <dbReference type="Proteomes" id="UP000014937"/>
    </source>
</evidence>
<feature type="domain" description="N-terminal" evidence="1">
    <location>
        <begin position="47"/>
        <end position="81"/>
    </location>
</feature>
<dbReference type="HOGENOM" id="CLU_965951_0_0_9"/>
<protein>
    <recommendedName>
        <fullName evidence="1">N-terminal domain-containing protein</fullName>
    </recommendedName>
</protein>
<accession>R6WLP4</accession>
<proteinExistence type="predicted"/>
<dbReference type="AlphaFoldDB" id="R6WLP4"/>
<evidence type="ECO:0000313" key="2">
    <source>
        <dbReference type="EMBL" id="CDD12053.1"/>
    </source>
</evidence>
<dbReference type="InterPro" id="IPR013610">
    <property type="entry name" value="ArdC_N"/>
</dbReference>
<dbReference type="Pfam" id="PF08401">
    <property type="entry name" value="ArdcN"/>
    <property type="match status" value="1"/>
</dbReference>
<name>R6WLP4_9FIRM</name>
<dbReference type="EMBL" id="CBGL010000110">
    <property type="protein sequence ID" value="CDD12053.1"/>
    <property type="molecule type" value="Genomic_DNA"/>
</dbReference>
<comment type="caution">
    <text evidence="2">The sequence shown here is derived from an EMBL/GenBank/DDBJ whole genome shotgun (WGS) entry which is preliminary data.</text>
</comment>
<reference evidence="2" key="1">
    <citation type="submission" date="2012-11" db="EMBL/GenBank/DDBJ databases">
        <title>Dependencies among metagenomic species, viruses, plasmids and units of genetic variation.</title>
        <authorList>
            <person name="Nielsen H.B."/>
            <person name="Almeida M."/>
            <person name="Juncker A.S."/>
            <person name="Rasmussen S."/>
            <person name="Li J."/>
            <person name="Sunagawa S."/>
            <person name="Plichta D."/>
            <person name="Gautier L."/>
            <person name="Le Chatelier E."/>
            <person name="Peletier E."/>
            <person name="Bonde I."/>
            <person name="Nielsen T."/>
            <person name="Manichanh C."/>
            <person name="Arumugam M."/>
            <person name="Batto J."/>
            <person name="Santos M.B.Q.D."/>
            <person name="Blom N."/>
            <person name="Borruel N."/>
            <person name="Burgdorf K.S."/>
            <person name="Boumezbeur F."/>
            <person name="Casellas F."/>
            <person name="Dore J."/>
            <person name="Guarner F."/>
            <person name="Hansen T."/>
            <person name="Hildebrand F."/>
            <person name="Kaas R.S."/>
            <person name="Kennedy S."/>
            <person name="Kristiansen K."/>
            <person name="Kultima J.R."/>
            <person name="Leonard P."/>
            <person name="Levenez F."/>
            <person name="Lund O."/>
            <person name="Moumen B."/>
            <person name="Le Paslier D."/>
            <person name="Pons N."/>
            <person name="Pedersen O."/>
            <person name="Prifti E."/>
            <person name="Qin J."/>
            <person name="Raes J."/>
            <person name="Tap J."/>
            <person name="Tims S."/>
            <person name="Ussery D.W."/>
            <person name="Yamada T."/>
            <person name="MetaHit consortium"/>
            <person name="Renault P."/>
            <person name="Sicheritz-Ponten T."/>
            <person name="Bork P."/>
            <person name="Wang J."/>
            <person name="Brunak S."/>
            <person name="Ehrlich S.D."/>
        </authorList>
    </citation>
    <scope>NUCLEOTIDE SEQUENCE [LARGE SCALE GENOMIC DNA]</scope>
</reference>
<gene>
    <name evidence="2" type="ORF">BN587_00819</name>
</gene>